<comment type="caution">
    <text evidence="2">The sequence shown here is derived from an EMBL/GenBank/DDBJ whole genome shotgun (WGS) entry which is preliminary data.</text>
</comment>
<evidence type="ECO:0000313" key="3">
    <source>
        <dbReference type="Proteomes" id="UP001281410"/>
    </source>
</evidence>
<keyword evidence="1" id="KW-0812">Transmembrane</keyword>
<dbReference type="EMBL" id="JANJYJ010000004">
    <property type="protein sequence ID" value="KAK3219375.1"/>
    <property type="molecule type" value="Genomic_DNA"/>
</dbReference>
<name>A0AAE0AKM7_9ROSI</name>
<organism evidence="2 3">
    <name type="scientific">Dipteronia sinensis</name>
    <dbReference type="NCBI Taxonomy" id="43782"/>
    <lineage>
        <taxon>Eukaryota</taxon>
        <taxon>Viridiplantae</taxon>
        <taxon>Streptophyta</taxon>
        <taxon>Embryophyta</taxon>
        <taxon>Tracheophyta</taxon>
        <taxon>Spermatophyta</taxon>
        <taxon>Magnoliopsida</taxon>
        <taxon>eudicotyledons</taxon>
        <taxon>Gunneridae</taxon>
        <taxon>Pentapetalae</taxon>
        <taxon>rosids</taxon>
        <taxon>malvids</taxon>
        <taxon>Sapindales</taxon>
        <taxon>Sapindaceae</taxon>
        <taxon>Hippocastanoideae</taxon>
        <taxon>Acereae</taxon>
        <taxon>Dipteronia</taxon>
    </lineage>
</organism>
<protein>
    <submittedName>
        <fullName evidence="2">Uncharacterized protein</fullName>
    </submittedName>
</protein>
<gene>
    <name evidence="2" type="ORF">Dsin_013345</name>
</gene>
<keyword evidence="1" id="KW-0472">Membrane</keyword>
<dbReference type="PANTHER" id="PTHR33116">
    <property type="entry name" value="REVERSE TRANSCRIPTASE ZINC-BINDING DOMAIN-CONTAINING PROTEIN-RELATED-RELATED"/>
    <property type="match status" value="1"/>
</dbReference>
<keyword evidence="3" id="KW-1185">Reference proteome</keyword>
<keyword evidence="1" id="KW-1133">Transmembrane helix</keyword>
<evidence type="ECO:0000256" key="1">
    <source>
        <dbReference type="SAM" id="Phobius"/>
    </source>
</evidence>
<sequence>MLFLSKAGRPVLIKSVSSSLLTYFLSVFKILLAVALAIEKMQREFFWGDKGDKRSIHLVDWETLCRNRRNGGLGIGRIQDKGNVMLAKWIWRFGNEVEALWRQVVCAKYSVESRNLVWDWNGGHSASQFIKSVGGLMEES</sequence>
<feature type="transmembrane region" description="Helical" evidence="1">
    <location>
        <begin position="20"/>
        <end position="38"/>
    </location>
</feature>
<evidence type="ECO:0000313" key="2">
    <source>
        <dbReference type="EMBL" id="KAK3219375.1"/>
    </source>
</evidence>
<dbReference type="AlphaFoldDB" id="A0AAE0AKM7"/>
<dbReference type="PANTHER" id="PTHR33116:SF78">
    <property type="entry name" value="OS12G0587133 PROTEIN"/>
    <property type="match status" value="1"/>
</dbReference>
<proteinExistence type="predicted"/>
<reference evidence="2" key="1">
    <citation type="journal article" date="2023" name="Plant J.">
        <title>Genome sequences and population genomics provide insights into the demographic history, inbreeding, and mutation load of two 'living fossil' tree species of Dipteronia.</title>
        <authorList>
            <person name="Feng Y."/>
            <person name="Comes H.P."/>
            <person name="Chen J."/>
            <person name="Zhu S."/>
            <person name="Lu R."/>
            <person name="Zhang X."/>
            <person name="Li P."/>
            <person name="Qiu J."/>
            <person name="Olsen K.M."/>
            <person name="Qiu Y."/>
        </authorList>
    </citation>
    <scope>NUCLEOTIDE SEQUENCE</scope>
    <source>
        <strain evidence="2">NBL</strain>
    </source>
</reference>
<accession>A0AAE0AKM7</accession>
<dbReference type="Proteomes" id="UP001281410">
    <property type="component" value="Unassembled WGS sequence"/>
</dbReference>